<dbReference type="STRING" id="596152.DesU5LDRAFT_0835"/>
<organism evidence="3">
    <name type="scientific">Desulfovibrio sp. U5L</name>
    <dbReference type="NCBI Taxonomy" id="596152"/>
    <lineage>
        <taxon>Bacteria</taxon>
        <taxon>Pseudomonadati</taxon>
        <taxon>Thermodesulfobacteriota</taxon>
        <taxon>Desulfovibrionia</taxon>
        <taxon>Desulfovibrionales</taxon>
        <taxon>Desulfovibrionaceae</taxon>
        <taxon>Desulfovibrio</taxon>
    </lineage>
</organism>
<dbReference type="HOGENOM" id="CLU_009583_14_2_7"/>
<dbReference type="EMBL" id="JH600068">
    <property type="protein sequence ID" value="EIG52536.1"/>
    <property type="molecule type" value="Genomic_DNA"/>
</dbReference>
<dbReference type="AlphaFoldDB" id="I2PYD0"/>
<name>I2PYD0_9BACT</name>
<accession>I2PYD0</accession>
<dbReference type="eggNOG" id="COG0438">
    <property type="taxonomic scope" value="Bacteria"/>
</dbReference>
<dbReference type="Pfam" id="PF13692">
    <property type="entry name" value="Glyco_trans_1_4"/>
    <property type="match status" value="1"/>
</dbReference>
<evidence type="ECO:0000256" key="2">
    <source>
        <dbReference type="ARBA" id="ARBA00022679"/>
    </source>
</evidence>
<keyword evidence="2 3" id="KW-0808">Transferase</keyword>
<evidence type="ECO:0000256" key="1">
    <source>
        <dbReference type="ARBA" id="ARBA00022676"/>
    </source>
</evidence>
<keyword evidence="1" id="KW-0328">Glycosyltransferase</keyword>
<protein>
    <submittedName>
        <fullName evidence="3">Glycosyltransferase</fullName>
    </submittedName>
</protein>
<evidence type="ECO:0000313" key="3">
    <source>
        <dbReference type="EMBL" id="EIG52536.1"/>
    </source>
</evidence>
<gene>
    <name evidence="3" type="ORF">DesU5LDRAFT_0835</name>
</gene>
<dbReference type="CDD" id="cd03801">
    <property type="entry name" value="GT4_PimA-like"/>
    <property type="match status" value="1"/>
</dbReference>
<proteinExistence type="predicted"/>
<dbReference type="OrthoDB" id="267270at2"/>
<dbReference type="PANTHER" id="PTHR12526">
    <property type="entry name" value="GLYCOSYLTRANSFERASE"/>
    <property type="match status" value="1"/>
</dbReference>
<dbReference type="Gene3D" id="3.40.50.2000">
    <property type="entry name" value="Glycogen Phosphorylase B"/>
    <property type="match status" value="2"/>
</dbReference>
<dbReference type="PANTHER" id="PTHR12526:SF510">
    <property type="entry name" value="D-INOSITOL 3-PHOSPHATE GLYCOSYLTRANSFERASE"/>
    <property type="match status" value="1"/>
</dbReference>
<sequence>MSLPKTAYILLWYPLPSETFIFREVENAKAAGMPFHVYALYGAVDRNLSARMRQVAPTVSRLGLAKVPAILADMAWWAVRRPVVTARLLATIPWRRWSCLEVAGENLFALCAGFSLARRFLERGIGHIHAGWANGPATAAWVASTLSGIPFSFSARAGDIYPPDGALAEKMRAATAIHTNNKANIGYLSGLVPEAAGKIRQIYNSLTLSGKTQSPVHMEPPYRLLAVGRFCRTKGFDVLLDACAILSRRGFPFQLTLVGAGMPWPTAVVRRRVRIHGLRARVFLPGFVSHDRMGELYAASDIFVMPSVVHASGDRDGIPNVIMEALAHRLPVVATDVSGIPEVVEDGVTGRLVPQRNPEALADAIMRLAADRDRALALAEAGRDRVAAMFDPETNTRAILDFFASMPGGRQGRS</sequence>
<dbReference type="GO" id="GO:0016757">
    <property type="term" value="F:glycosyltransferase activity"/>
    <property type="evidence" value="ECO:0007669"/>
    <property type="project" value="UniProtKB-KW"/>
</dbReference>
<reference evidence="3" key="1">
    <citation type="submission" date="2011-11" db="EMBL/GenBank/DDBJ databases">
        <title>Improved High-Quality Draft sequence of Desulfovibrio sp. U5L.</title>
        <authorList>
            <consortium name="US DOE Joint Genome Institute"/>
            <person name="Lucas S."/>
            <person name="Han J."/>
            <person name="Lapidus A."/>
            <person name="Cheng J.-F."/>
            <person name="Goodwin L."/>
            <person name="Pitluck S."/>
            <person name="Peters L."/>
            <person name="Ovchinnikova G."/>
            <person name="Held B."/>
            <person name="Detter J.C."/>
            <person name="Han C."/>
            <person name="Tapia R."/>
            <person name="Land M."/>
            <person name="Hauser L."/>
            <person name="Kyrpides N."/>
            <person name="Ivanova N."/>
            <person name="Pagani I."/>
            <person name="Gabster J."/>
            <person name="Walker C."/>
            <person name="Stolyar S."/>
            <person name="Stahl D."/>
            <person name="Arkin A."/>
            <person name="Dehal P."/>
            <person name="Hazen T."/>
            <person name="Woyke T."/>
        </authorList>
    </citation>
    <scope>NUCLEOTIDE SEQUENCE [LARGE SCALE GENOMIC DNA]</scope>
    <source>
        <strain evidence="3">U5L</strain>
    </source>
</reference>
<dbReference type="SUPFAM" id="SSF53756">
    <property type="entry name" value="UDP-Glycosyltransferase/glycogen phosphorylase"/>
    <property type="match status" value="1"/>
</dbReference>